<feature type="domain" description="GST N-terminal" evidence="3">
    <location>
        <begin position="1"/>
        <end position="82"/>
    </location>
</feature>
<evidence type="ECO:0000259" key="3">
    <source>
        <dbReference type="PROSITE" id="PS50404"/>
    </source>
</evidence>
<dbReference type="PANTHER" id="PTHR43969:SF9">
    <property type="entry name" value="GLUTATHIONE S TRANSFERASE D10, ISOFORM A-RELATED"/>
    <property type="match status" value="1"/>
</dbReference>
<protein>
    <submittedName>
        <fullName evidence="5">Putative glutathione s-transferase</fullName>
    </submittedName>
</protein>
<keyword evidence="5" id="KW-0808">Transferase</keyword>
<dbReference type="InterPro" id="IPR036249">
    <property type="entry name" value="Thioredoxin-like_sf"/>
</dbReference>
<evidence type="ECO:0000256" key="2">
    <source>
        <dbReference type="RuleBase" id="RU003494"/>
    </source>
</evidence>
<dbReference type="InterPro" id="IPR010987">
    <property type="entry name" value="Glutathione-S-Trfase_C-like"/>
</dbReference>
<evidence type="ECO:0000313" key="5">
    <source>
        <dbReference type="EMBL" id="JAC32917.1"/>
    </source>
</evidence>
<feature type="domain" description="GST C-terminal" evidence="4">
    <location>
        <begin position="88"/>
        <end position="215"/>
    </location>
</feature>
<comment type="subunit">
    <text evidence="1">Homodimer.</text>
</comment>
<dbReference type="SUPFAM" id="SSF47616">
    <property type="entry name" value="GST C-terminal domain-like"/>
    <property type="match status" value="1"/>
</dbReference>
<dbReference type="SFLD" id="SFLDS00019">
    <property type="entry name" value="Glutathione_Transferase_(cytos"/>
    <property type="match status" value="1"/>
</dbReference>
<dbReference type="InterPro" id="IPR036282">
    <property type="entry name" value="Glutathione-S-Trfase_C_sf"/>
</dbReference>
<dbReference type="Pfam" id="PF00043">
    <property type="entry name" value="GST_C"/>
    <property type="match status" value="1"/>
</dbReference>
<dbReference type="GO" id="GO:0004364">
    <property type="term" value="F:glutathione transferase activity"/>
    <property type="evidence" value="ECO:0007669"/>
    <property type="project" value="TreeGrafter"/>
</dbReference>
<dbReference type="SUPFAM" id="SSF52833">
    <property type="entry name" value="Thioredoxin-like"/>
    <property type="match status" value="1"/>
</dbReference>
<proteinExistence type="evidence at transcript level"/>
<evidence type="ECO:0000256" key="1">
    <source>
        <dbReference type="ARBA" id="ARBA00011738"/>
    </source>
</evidence>
<dbReference type="Pfam" id="PF02798">
    <property type="entry name" value="GST_N"/>
    <property type="match status" value="1"/>
</dbReference>
<dbReference type="PROSITE" id="PS50404">
    <property type="entry name" value="GST_NTER"/>
    <property type="match status" value="1"/>
</dbReference>
<comment type="similarity">
    <text evidence="2">Belongs to the GST superfamily.</text>
</comment>
<organism evidence="5">
    <name type="scientific">Amblyomma triste</name>
    <name type="common">Neotropical tick</name>
    <dbReference type="NCBI Taxonomy" id="251400"/>
    <lineage>
        <taxon>Eukaryota</taxon>
        <taxon>Metazoa</taxon>
        <taxon>Ecdysozoa</taxon>
        <taxon>Arthropoda</taxon>
        <taxon>Chelicerata</taxon>
        <taxon>Arachnida</taxon>
        <taxon>Acari</taxon>
        <taxon>Parasitiformes</taxon>
        <taxon>Ixodida</taxon>
        <taxon>Ixodoidea</taxon>
        <taxon>Ixodidae</taxon>
        <taxon>Amblyomminae</taxon>
        <taxon>Amblyomma</taxon>
    </lineage>
</organism>
<dbReference type="EMBL" id="GBBM01002501">
    <property type="protein sequence ID" value="JAC32917.1"/>
    <property type="molecule type" value="mRNA"/>
</dbReference>
<dbReference type="Gene3D" id="1.20.1050.10">
    <property type="match status" value="1"/>
</dbReference>
<dbReference type="InterPro" id="IPR004045">
    <property type="entry name" value="Glutathione_S-Trfase_N"/>
</dbReference>
<dbReference type="PANTHER" id="PTHR43969">
    <property type="entry name" value="GLUTATHIONE S TRANSFERASE D10, ISOFORM A-RELATED"/>
    <property type="match status" value="1"/>
</dbReference>
<dbReference type="FunFam" id="3.40.30.10:FF:000034">
    <property type="entry name" value="glutathione S-transferase 1"/>
    <property type="match status" value="1"/>
</dbReference>
<dbReference type="AlphaFoldDB" id="A0A023GG50"/>
<dbReference type="GO" id="GO:0006749">
    <property type="term" value="P:glutathione metabolic process"/>
    <property type="evidence" value="ECO:0007669"/>
    <property type="project" value="TreeGrafter"/>
</dbReference>
<dbReference type="SFLD" id="SFLDG00358">
    <property type="entry name" value="Main_(cytGST)"/>
    <property type="match status" value="1"/>
</dbReference>
<accession>A0A023GG50</accession>
<reference evidence="5" key="1">
    <citation type="submission" date="2014-03" db="EMBL/GenBank/DDBJ databases">
        <title>The sialotranscriptome of Amblyomma triste, Amblyomma parvum and Amblyomma cajennense ticks, uncovered by 454-based RNA-seq.</title>
        <authorList>
            <person name="Garcia G.R."/>
            <person name="Gardinassi L.G."/>
            <person name="Ribeiro J.M."/>
            <person name="Anatriello E."/>
            <person name="Ferreira B.R."/>
            <person name="Moreira H.N."/>
            <person name="Mafra C."/>
            <person name="Olegario M.M."/>
            <person name="Szabo P.J."/>
            <person name="Miranda-Santos I.K."/>
            <person name="Maruyama S.R."/>
        </authorList>
    </citation>
    <scope>NUCLEOTIDE SEQUENCE</scope>
    <source>
        <strain evidence="5">Mato Grasso do Sul</strain>
        <tissue evidence="5">Salivary glands</tissue>
    </source>
</reference>
<dbReference type="InterPro" id="IPR040079">
    <property type="entry name" value="Glutathione_S-Trfase"/>
</dbReference>
<evidence type="ECO:0000259" key="4">
    <source>
        <dbReference type="PROSITE" id="PS50405"/>
    </source>
</evidence>
<dbReference type="InterPro" id="IPR004046">
    <property type="entry name" value="GST_C"/>
</dbReference>
<dbReference type="Gene3D" id="3.40.30.10">
    <property type="entry name" value="Glutaredoxin"/>
    <property type="match status" value="1"/>
</dbReference>
<name>A0A023GG50_AMBTT</name>
<dbReference type="PROSITE" id="PS50405">
    <property type="entry name" value="GST_CTER"/>
    <property type="match status" value="1"/>
</dbReference>
<sequence>MPATLYNLLGSPPCNFVRSLARHLGVEMSMRDLDVSKKEHLSEEYSKLNPFHRIPTLDDDGFVVYESNAIAYYLLRKYAPESELYPSCLKLRTRIDQLLAVVSSEIHPKQQVFLRPRFWDKTKPPKEEVAAYERDVLGGMEHLIGESKFALGDKLTLADLCLVSNLAIALENGSVDRAKFPKLVSYYERMKAELAYFDEIYRSSITNLQQRWAELN</sequence>